<evidence type="ECO:0000256" key="4">
    <source>
        <dbReference type="PROSITE-ProRule" id="PRU00228"/>
    </source>
</evidence>
<feature type="region of interest" description="Disordered" evidence="5">
    <location>
        <begin position="1"/>
        <end position="22"/>
    </location>
</feature>
<feature type="domain" description="RING-type" evidence="6">
    <location>
        <begin position="229"/>
        <end position="267"/>
    </location>
</feature>
<dbReference type="PANTHER" id="PTHR15898">
    <property type="entry name" value="BIFUNCTIONAL APOPTOSIS REGULATOR"/>
    <property type="match status" value="1"/>
</dbReference>
<feature type="compositionally biased region" description="Polar residues" evidence="5">
    <location>
        <begin position="9"/>
        <end position="19"/>
    </location>
</feature>
<dbReference type="InterPro" id="IPR017907">
    <property type="entry name" value="Znf_RING_CS"/>
</dbReference>
<comment type="caution">
    <text evidence="8">The sequence shown here is derived from an EMBL/GenBank/DDBJ whole genome shotgun (WGS) entry which is preliminary data.</text>
</comment>
<sequence length="446" mass="50074">MDEQKQKQLNDSPLSSINDSTEDQTLESCDEVEEINDSFLCCICLDLLYKPVVLACGHISCFWCVHRAMSAFQESHCPICRCEYNHFPSICELLHFLLLKMYPVAYKRREKQLLEEEKRDGCFSPQFDDNSLCISNKLSSPCPPTSSIRCSQTLSYPKTHSSRKTNPSPIMDSQNSDELFRCDAATLPEKTCAGNSEVTENVSIEEDDYLNNDLNFKACKVVSIIDALCITCKQLLFRPVVLNCGHAYCESCLAISENETLICQLCRSPHPNGFPKVCLELDHFLEARFSKEYMLRREAVQPKPIYCQKGIPSACLTQAGKRGTLSSSSPSQDYSSCLSGCGPNVHFGAGCDYCGMYPIIGERYRCKDCVEAVGFDLCGVCYNTRSKRPGRFNQQHTLDHSFELVPSISIRNLLLRLIPDQSEDDSSDPDLHDDAPEDAEVTHSTI</sequence>
<dbReference type="Gene3D" id="3.30.40.10">
    <property type="entry name" value="Zinc/RING finger domain, C3HC4 (zinc finger)"/>
    <property type="match status" value="2"/>
</dbReference>
<evidence type="ECO:0000259" key="6">
    <source>
        <dbReference type="PROSITE" id="PS50089"/>
    </source>
</evidence>
<dbReference type="SMART" id="SM00184">
    <property type="entry name" value="RING"/>
    <property type="match status" value="2"/>
</dbReference>
<dbReference type="InterPro" id="IPR001841">
    <property type="entry name" value="Znf_RING"/>
</dbReference>
<dbReference type="Gene3D" id="3.30.60.90">
    <property type="match status" value="1"/>
</dbReference>
<dbReference type="SUPFAM" id="SSF57850">
    <property type="entry name" value="RING/U-box"/>
    <property type="match status" value="3"/>
</dbReference>
<dbReference type="PROSITE" id="PS50135">
    <property type="entry name" value="ZF_ZZ_2"/>
    <property type="match status" value="1"/>
</dbReference>
<protein>
    <submittedName>
        <fullName evidence="8">Zinc finger protein</fullName>
    </submittedName>
</protein>
<organism evidence="8 9">
    <name type="scientific">Macleaya cordata</name>
    <name type="common">Five-seeded plume-poppy</name>
    <name type="synonym">Bocconia cordata</name>
    <dbReference type="NCBI Taxonomy" id="56857"/>
    <lineage>
        <taxon>Eukaryota</taxon>
        <taxon>Viridiplantae</taxon>
        <taxon>Streptophyta</taxon>
        <taxon>Embryophyta</taxon>
        <taxon>Tracheophyta</taxon>
        <taxon>Spermatophyta</taxon>
        <taxon>Magnoliopsida</taxon>
        <taxon>Ranunculales</taxon>
        <taxon>Papaveraceae</taxon>
        <taxon>Papaveroideae</taxon>
        <taxon>Macleaya</taxon>
    </lineage>
</organism>
<evidence type="ECO:0000256" key="2">
    <source>
        <dbReference type="ARBA" id="ARBA00022771"/>
    </source>
</evidence>
<dbReference type="InterPro" id="IPR013083">
    <property type="entry name" value="Znf_RING/FYVE/PHD"/>
</dbReference>
<keyword evidence="3" id="KW-0862">Zinc</keyword>
<dbReference type="Proteomes" id="UP000195402">
    <property type="component" value="Unassembled WGS sequence"/>
</dbReference>
<dbReference type="PROSITE" id="PS50089">
    <property type="entry name" value="ZF_RING_2"/>
    <property type="match status" value="2"/>
</dbReference>
<feature type="domain" description="RING-type" evidence="6">
    <location>
        <begin position="41"/>
        <end position="81"/>
    </location>
</feature>
<evidence type="ECO:0000256" key="1">
    <source>
        <dbReference type="ARBA" id="ARBA00022723"/>
    </source>
</evidence>
<evidence type="ECO:0000256" key="3">
    <source>
        <dbReference type="ARBA" id="ARBA00022833"/>
    </source>
</evidence>
<evidence type="ECO:0000313" key="9">
    <source>
        <dbReference type="Proteomes" id="UP000195402"/>
    </source>
</evidence>
<dbReference type="FunFam" id="3.30.40.10:FF:000489">
    <property type="entry name" value="E3 ubiquitin-protein ligase PRT1"/>
    <property type="match status" value="1"/>
</dbReference>
<dbReference type="FunFam" id="3.30.60.90:FF:000014">
    <property type="entry name" value="E3 ubiquitin-protein ligase PRT1"/>
    <property type="match status" value="1"/>
</dbReference>
<gene>
    <name evidence="8" type="ORF">BVC80_8683g15</name>
</gene>
<proteinExistence type="predicted"/>
<dbReference type="OrthoDB" id="6270329at2759"/>
<dbReference type="GO" id="GO:0061630">
    <property type="term" value="F:ubiquitin protein ligase activity"/>
    <property type="evidence" value="ECO:0007669"/>
    <property type="project" value="TreeGrafter"/>
</dbReference>
<keyword evidence="9" id="KW-1185">Reference proteome</keyword>
<dbReference type="GO" id="GO:0043161">
    <property type="term" value="P:proteasome-mediated ubiquitin-dependent protein catabolic process"/>
    <property type="evidence" value="ECO:0007669"/>
    <property type="project" value="TreeGrafter"/>
</dbReference>
<dbReference type="InterPro" id="IPR000433">
    <property type="entry name" value="Znf_ZZ"/>
</dbReference>
<dbReference type="Pfam" id="PF00569">
    <property type="entry name" value="ZZ"/>
    <property type="match status" value="1"/>
</dbReference>
<dbReference type="OMA" id="CDVHIGV"/>
<evidence type="ECO:0000256" key="5">
    <source>
        <dbReference type="SAM" id="MobiDB-lite"/>
    </source>
</evidence>
<keyword evidence="2 4" id="KW-0863">Zinc-finger</keyword>
<dbReference type="GO" id="GO:0008270">
    <property type="term" value="F:zinc ion binding"/>
    <property type="evidence" value="ECO:0007669"/>
    <property type="project" value="UniProtKB-KW"/>
</dbReference>
<accession>A0A200Q0F1</accession>
<feature type="domain" description="ZZ-type" evidence="7">
    <location>
        <begin position="346"/>
        <end position="410"/>
    </location>
</feature>
<reference evidence="8 9" key="1">
    <citation type="journal article" date="2017" name="Mol. Plant">
        <title>The Genome of Medicinal Plant Macleaya cordata Provides New Insights into Benzylisoquinoline Alkaloids Metabolism.</title>
        <authorList>
            <person name="Liu X."/>
            <person name="Liu Y."/>
            <person name="Huang P."/>
            <person name="Ma Y."/>
            <person name="Qing Z."/>
            <person name="Tang Q."/>
            <person name="Cao H."/>
            <person name="Cheng P."/>
            <person name="Zheng Y."/>
            <person name="Yuan Z."/>
            <person name="Zhou Y."/>
            <person name="Liu J."/>
            <person name="Tang Z."/>
            <person name="Zhuo Y."/>
            <person name="Zhang Y."/>
            <person name="Yu L."/>
            <person name="Huang J."/>
            <person name="Yang P."/>
            <person name="Peng Q."/>
            <person name="Zhang J."/>
            <person name="Jiang W."/>
            <person name="Zhang Z."/>
            <person name="Lin K."/>
            <person name="Ro D.K."/>
            <person name="Chen X."/>
            <person name="Xiong X."/>
            <person name="Shang Y."/>
            <person name="Huang S."/>
            <person name="Zeng J."/>
        </authorList>
    </citation>
    <scope>NUCLEOTIDE SEQUENCE [LARGE SCALE GENOMIC DNA]</scope>
    <source>
        <strain evidence="9">cv. BLH2017</strain>
        <tissue evidence="8">Root</tissue>
    </source>
</reference>
<evidence type="ECO:0000259" key="7">
    <source>
        <dbReference type="PROSITE" id="PS50135"/>
    </source>
</evidence>
<keyword evidence="1" id="KW-0479">Metal-binding</keyword>
<feature type="region of interest" description="Disordered" evidence="5">
    <location>
        <begin position="421"/>
        <end position="446"/>
    </location>
</feature>
<name>A0A200Q0F1_MACCD</name>
<dbReference type="FunCoup" id="A0A200Q0F1">
    <property type="interactions" value="704"/>
</dbReference>
<dbReference type="InterPro" id="IPR043145">
    <property type="entry name" value="Znf_ZZ_sf"/>
</dbReference>
<dbReference type="SMART" id="SM00291">
    <property type="entry name" value="ZnF_ZZ"/>
    <property type="match status" value="1"/>
</dbReference>
<dbReference type="InParanoid" id="A0A200Q0F1"/>
<evidence type="ECO:0000313" key="8">
    <source>
        <dbReference type="EMBL" id="OVA03943.1"/>
    </source>
</evidence>
<dbReference type="InterPro" id="IPR027370">
    <property type="entry name" value="Znf-RING_euk"/>
</dbReference>
<dbReference type="PROSITE" id="PS00518">
    <property type="entry name" value="ZF_RING_1"/>
    <property type="match status" value="1"/>
</dbReference>
<dbReference type="PANTHER" id="PTHR15898:SF13">
    <property type="entry name" value="BIFUNCTIONAL APOPTOSIS REGULATOR"/>
    <property type="match status" value="1"/>
</dbReference>
<dbReference type="Pfam" id="PF13920">
    <property type="entry name" value="zf-C3HC4_3"/>
    <property type="match status" value="1"/>
</dbReference>
<dbReference type="EMBL" id="MVGT01003458">
    <property type="protein sequence ID" value="OVA03943.1"/>
    <property type="molecule type" value="Genomic_DNA"/>
</dbReference>
<dbReference type="AlphaFoldDB" id="A0A200Q0F1"/>
<dbReference type="Pfam" id="PF13445">
    <property type="entry name" value="zf-RING_UBOX"/>
    <property type="match status" value="1"/>
</dbReference>
<dbReference type="STRING" id="56857.A0A200Q0F1"/>